<evidence type="ECO:0000313" key="3">
    <source>
        <dbReference type="Proteomes" id="UP000530928"/>
    </source>
</evidence>
<keyword evidence="1" id="KW-0472">Membrane</keyword>
<dbReference type="AlphaFoldDB" id="A0A7W0HVI1"/>
<name>A0A7W0HVI1_9ACTN</name>
<protein>
    <recommendedName>
        <fullName evidence="4">DUF4044 domain-containing protein</fullName>
    </recommendedName>
</protein>
<feature type="transmembrane region" description="Helical" evidence="1">
    <location>
        <begin position="12"/>
        <end position="32"/>
    </location>
</feature>
<evidence type="ECO:0000256" key="1">
    <source>
        <dbReference type="SAM" id="Phobius"/>
    </source>
</evidence>
<sequence length="37" mass="4043">MQKKFSIGQAILLLLLMVFAVICVVMTANGTLPSFLM</sequence>
<keyword evidence="1" id="KW-0812">Transmembrane</keyword>
<keyword evidence="1" id="KW-1133">Transmembrane helix</keyword>
<dbReference type="EMBL" id="JACDUR010000010">
    <property type="protein sequence ID" value="MBA2897052.1"/>
    <property type="molecule type" value="Genomic_DNA"/>
</dbReference>
<accession>A0A7W0HVI1</accession>
<gene>
    <name evidence="2" type="ORF">HNR30_008448</name>
</gene>
<dbReference type="Proteomes" id="UP000530928">
    <property type="component" value="Unassembled WGS sequence"/>
</dbReference>
<reference evidence="2 3" key="1">
    <citation type="submission" date="2020-07" db="EMBL/GenBank/DDBJ databases">
        <title>Genomic Encyclopedia of Type Strains, Phase IV (KMG-IV): sequencing the most valuable type-strain genomes for metagenomic binning, comparative biology and taxonomic classification.</title>
        <authorList>
            <person name="Goeker M."/>
        </authorList>
    </citation>
    <scope>NUCLEOTIDE SEQUENCE [LARGE SCALE GENOMIC DNA]</scope>
    <source>
        <strain evidence="2 3">DSM 45533</strain>
    </source>
</reference>
<keyword evidence="3" id="KW-1185">Reference proteome</keyword>
<evidence type="ECO:0000313" key="2">
    <source>
        <dbReference type="EMBL" id="MBA2897052.1"/>
    </source>
</evidence>
<evidence type="ECO:0008006" key="4">
    <source>
        <dbReference type="Google" id="ProtNLM"/>
    </source>
</evidence>
<comment type="caution">
    <text evidence="2">The sequence shown here is derived from an EMBL/GenBank/DDBJ whole genome shotgun (WGS) entry which is preliminary data.</text>
</comment>
<proteinExistence type="predicted"/>
<organism evidence="2 3">
    <name type="scientific">Nonomuraea soli</name>
    <dbReference type="NCBI Taxonomy" id="1032476"/>
    <lineage>
        <taxon>Bacteria</taxon>
        <taxon>Bacillati</taxon>
        <taxon>Actinomycetota</taxon>
        <taxon>Actinomycetes</taxon>
        <taxon>Streptosporangiales</taxon>
        <taxon>Streptosporangiaceae</taxon>
        <taxon>Nonomuraea</taxon>
    </lineage>
</organism>